<feature type="non-terminal residue" evidence="1">
    <location>
        <position position="1"/>
    </location>
</feature>
<dbReference type="AlphaFoldDB" id="A0A6V8NPW8"/>
<name>A0A6V8NPW8_9ACTN</name>
<protein>
    <recommendedName>
        <fullName evidence="3">Glycosyltransferase subfamily 4-like N-terminal domain-containing protein</fullName>
    </recommendedName>
</protein>
<evidence type="ECO:0008006" key="3">
    <source>
        <dbReference type="Google" id="ProtNLM"/>
    </source>
</evidence>
<evidence type="ECO:0000313" key="2">
    <source>
        <dbReference type="Proteomes" id="UP000580051"/>
    </source>
</evidence>
<gene>
    <name evidence="1" type="ORF">HKBW3S06_01552</name>
</gene>
<dbReference type="EMBL" id="BLRV01000345">
    <property type="protein sequence ID" value="GFP22325.1"/>
    <property type="molecule type" value="Genomic_DNA"/>
</dbReference>
<proteinExistence type="predicted"/>
<organism evidence="1 2">
    <name type="scientific">Candidatus Hakubella thermalkaliphila</name>
    <dbReference type="NCBI Taxonomy" id="2754717"/>
    <lineage>
        <taxon>Bacteria</taxon>
        <taxon>Bacillati</taxon>
        <taxon>Actinomycetota</taxon>
        <taxon>Actinomycetota incertae sedis</taxon>
        <taxon>Candidatus Hakubellales</taxon>
        <taxon>Candidatus Hakubellaceae</taxon>
        <taxon>Candidatus Hakubella</taxon>
    </lineage>
</organism>
<dbReference type="Proteomes" id="UP000580051">
    <property type="component" value="Unassembled WGS sequence"/>
</dbReference>
<sequence>CAVQSPFVYGGAEILIETLRSELARRNFRTEVINIPFKSHPILDVKKGCLLWRLIDLTNFNDLKIDLVIATKFPSYLVTNITVMKSRNPFKNRSIPYLVLPNFLGWCSILTSPILKRFGPTRAGIKR</sequence>
<reference evidence="1 2" key="1">
    <citation type="journal article" date="2020" name="Front. Microbiol.">
        <title>Single-cell genomics of novel Actinobacteria with the Wood-Ljungdahl pathway discovered in a serpentinizing system.</title>
        <authorList>
            <person name="Merino N."/>
            <person name="Kawai M."/>
            <person name="Boyd E.S."/>
            <person name="Colman D.R."/>
            <person name="McGlynn S.E."/>
            <person name="Nealson K.H."/>
            <person name="Kurokawa K."/>
            <person name="Hongoh Y."/>
        </authorList>
    </citation>
    <scope>NUCLEOTIDE SEQUENCE [LARGE SCALE GENOMIC DNA]</scope>
    <source>
        <strain evidence="1 2">S06</strain>
    </source>
</reference>
<accession>A0A6V8NPW8</accession>
<comment type="caution">
    <text evidence="1">The sequence shown here is derived from an EMBL/GenBank/DDBJ whole genome shotgun (WGS) entry which is preliminary data.</text>
</comment>
<evidence type="ECO:0000313" key="1">
    <source>
        <dbReference type="EMBL" id="GFP22325.1"/>
    </source>
</evidence>